<reference evidence="1 2" key="1">
    <citation type="submission" date="2018-04" db="EMBL/GenBank/DDBJ databases">
        <authorList>
            <person name="Go L.Y."/>
            <person name="Mitchell J.A."/>
        </authorList>
    </citation>
    <scope>NUCLEOTIDE SEQUENCE [LARGE SCALE GENOMIC DNA]</scope>
    <source>
        <strain evidence="1">ULC066bin1</strain>
    </source>
</reference>
<reference evidence="1 2" key="2">
    <citation type="submission" date="2018-06" db="EMBL/GenBank/DDBJ databases">
        <title>Metagenomic assembly of (sub)arctic Cyanobacteria and their associated microbiome from non-axenic cultures.</title>
        <authorList>
            <person name="Baurain D."/>
        </authorList>
    </citation>
    <scope>NUCLEOTIDE SEQUENCE [LARGE SCALE GENOMIC DNA]</scope>
    <source>
        <strain evidence="1">ULC066bin1</strain>
    </source>
</reference>
<sequence length="123" mass="14380">MEIWEEISRQRVKYIVDSYQLDGYDDEFFYEYLEDLLQAYAPPQIELALVEILIESWRVTPLIRGVAFLERSHELLKAWETKIISPNISPTHFRLITGLDPTPVFGIEVNIQSHKSIFSNASH</sequence>
<dbReference type="EMBL" id="QBML01000043">
    <property type="protein sequence ID" value="PZO36232.1"/>
    <property type="molecule type" value="Genomic_DNA"/>
</dbReference>
<evidence type="ECO:0000313" key="2">
    <source>
        <dbReference type="Proteomes" id="UP000249467"/>
    </source>
</evidence>
<evidence type="ECO:0000313" key="1">
    <source>
        <dbReference type="EMBL" id="PZO36232.1"/>
    </source>
</evidence>
<dbReference type="AlphaFoldDB" id="A0A2W4VUX6"/>
<gene>
    <name evidence="1" type="ORF">DCF19_22045</name>
</gene>
<dbReference type="Proteomes" id="UP000249467">
    <property type="component" value="Unassembled WGS sequence"/>
</dbReference>
<protein>
    <submittedName>
        <fullName evidence="1">Uncharacterized protein</fullName>
    </submittedName>
</protein>
<accession>A0A2W4VUX6</accession>
<name>A0A2W4VUX6_9CYAN</name>
<comment type="caution">
    <text evidence="1">The sequence shown here is derived from an EMBL/GenBank/DDBJ whole genome shotgun (WGS) entry which is preliminary data.</text>
</comment>
<organism evidence="1 2">
    <name type="scientific">Pseudanabaena frigida</name>
    <dbReference type="NCBI Taxonomy" id="945775"/>
    <lineage>
        <taxon>Bacteria</taxon>
        <taxon>Bacillati</taxon>
        <taxon>Cyanobacteriota</taxon>
        <taxon>Cyanophyceae</taxon>
        <taxon>Pseudanabaenales</taxon>
        <taxon>Pseudanabaenaceae</taxon>
        <taxon>Pseudanabaena</taxon>
    </lineage>
</organism>
<proteinExistence type="predicted"/>